<organism evidence="2 3">
    <name type="scientific">Jutongia hominis</name>
    <dbReference type="NCBI Taxonomy" id="2763664"/>
    <lineage>
        <taxon>Bacteria</taxon>
        <taxon>Bacillati</taxon>
        <taxon>Bacillota</taxon>
        <taxon>Clostridia</taxon>
        <taxon>Lachnospirales</taxon>
        <taxon>Lachnospiraceae</taxon>
        <taxon>Jutongia</taxon>
    </lineage>
</organism>
<dbReference type="PANTHER" id="PTHR39161:SF1">
    <property type="entry name" value="ADAPTER PROTEIN MECA 1"/>
    <property type="match status" value="1"/>
</dbReference>
<protein>
    <submittedName>
        <fullName evidence="2">Adaptor protein MecA</fullName>
    </submittedName>
</protein>
<evidence type="ECO:0000313" key="2">
    <source>
        <dbReference type="EMBL" id="MBC8557877.1"/>
    </source>
</evidence>
<keyword evidence="3" id="KW-1185">Reference proteome</keyword>
<proteinExistence type="inferred from homology"/>
<dbReference type="RefSeq" id="WP_022140948.1">
    <property type="nucleotide sequence ID" value="NZ_JACRSW010000032.1"/>
</dbReference>
<evidence type="ECO:0000256" key="1">
    <source>
        <dbReference type="ARBA" id="ARBA00005397"/>
    </source>
</evidence>
<dbReference type="InterPro" id="IPR008681">
    <property type="entry name" value="Neg-reg_MecA"/>
</dbReference>
<dbReference type="PANTHER" id="PTHR39161">
    <property type="entry name" value="ADAPTER PROTEIN MECA"/>
    <property type="match status" value="1"/>
</dbReference>
<dbReference type="EMBL" id="JACRSW010000032">
    <property type="protein sequence ID" value="MBC8557877.1"/>
    <property type="molecule type" value="Genomic_DNA"/>
</dbReference>
<accession>A0ABR7MVQ7</accession>
<dbReference type="InterPro" id="IPR038471">
    <property type="entry name" value="MecA_C_sf"/>
</dbReference>
<comment type="similarity">
    <text evidence="1">Belongs to the MecA family.</text>
</comment>
<dbReference type="Proteomes" id="UP000637513">
    <property type="component" value="Unassembled WGS sequence"/>
</dbReference>
<reference evidence="2 3" key="1">
    <citation type="submission" date="2020-08" db="EMBL/GenBank/DDBJ databases">
        <title>Genome public.</title>
        <authorList>
            <person name="Liu C."/>
            <person name="Sun Q."/>
        </authorList>
    </citation>
    <scope>NUCLEOTIDE SEQUENCE [LARGE SCALE GENOMIC DNA]</scope>
    <source>
        <strain evidence="2 3">BX3</strain>
    </source>
</reference>
<comment type="caution">
    <text evidence="2">The sequence shown here is derived from an EMBL/GenBank/DDBJ whole genome shotgun (WGS) entry which is preliminary data.</text>
</comment>
<name>A0ABR7MVQ7_9FIRM</name>
<gene>
    <name evidence="2" type="ORF">H8700_09170</name>
</gene>
<dbReference type="Gene3D" id="3.30.70.1950">
    <property type="match status" value="1"/>
</dbReference>
<sequence length="273" mass="31591">MEFQRIGKNTVQCHMSVEEMQEYGFAIEDFFTDQEKSREFLEQLVERAEEEVGYEVESGMVSMQLMKMPDESLVITFSDRSEEGIQGMMEQLHNLTEMIGEDGELTPEDMENLDAVKKEIAAAREKAGDMMDIIPDAGQEKANKKGASKDTIKEGYAKHAQEMEKKYIEKQKKEQSAARIFRFSSLSMVESFAQSLSLEKTIPSKLYQEEDTGMWYLMVKKGKLKLEEYIDVCEHLGEYGVLCSKQPYVDQYCKEHYRCIIPKHALKKIKEYV</sequence>
<dbReference type="Pfam" id="PF05389">
    <property type="entry name" value="MecA"/>
    <property type="match status" value="1"/>
</dbReference>
<evidence type="ECO:0000313" key="3">
    <source>
        <dbReference type="Proteomes" id="UP000637513"/>
    </source>
</evidence>